<evidence type="ECO:0000313" key="2">
    <source>
        <dbReference type="EMBL" id="PRY49939.1"/>
    </source>
</evidence>
<evidence type="ECO:0000313" key="3">
    <source>
        <dbReference type="Proteomes" id="UP000238034"/>
    </source>
</evidence>
<sequence>MTFEEFFNKKRIDLGLLKGANPALYSEFKSHFETMGEKSFDHTKKFWFNKLRHLYHLAEPVKKATTQPETQIASQAEPLSSPTIEQNVPAIQAETGQEVKAPASPKPGFRPRSIPAPAVQKTEQPADTKDDAASDKPAAPVSKPGFKPRNVKPVSGDLSEDSQKTASRPGQDIPSGASQGNAANTPRPAYKPRFNAGKIAEKTGDAEENEKEAIAGTTSPAQTTVSSKASASAAEQPKPAYKPRFNVKNIPAKENAAGDKDPGTEGTKDRTSAATSPVEHAVSESSSPADNVAKTSDGAPAAAIDSAVDPVAKPVYKPRFNLKTTIKTEAEEKEGNSVVKDPSTGTAEPEEHTLAAVQPTTEEAGSQSTQQLPEQRSGATEEVKVAAPKPAYKPRFNAKTITLKADDEAGASPSEQPAAPVDLSEKSQESAAEASEQPTKPAYKPRFNIKNIKPKE</sequence>
<feature type="compositionally biased region" description="Polar residues" evidence="1">
    <location>
        <begin position="216"/>
        <end position="225"/>
    </location>
</feature>
<dbReference type="Proteomes" id="UP000238034">
    <property type="component" value="Unassembled WGS sequence"/>
</dbReference>
<feature type="compositionally biased region" description="Basic and acidic residues" evidence="1">
    <location>
        <begin position="256"/>
        <end position="271"/>
    </location>
</feature>
<feature type="compositionally biased region" description="Low complexity" evidence="1">
    <location>
        <begin position="135"/>
        <end position="144"/>
    </location>
</feature>
<organism evidence="2 3">
    <name type="scientific">Arcticibacter pallidicorallinus</name>
    <dbReference type="NCBI Taxonomy" id="1259464"/>
    <lineage>
        <taxon>Bacteria</taxon>
        <taxon>Pseudomonadati</taxon>
        <taxon>Bacteroidota</taxon>
        <taxon>Sphingobacteriia</taxon>
        <taxon>Sphingobacteriales</taxon>
        <taxon>Sphingobacteriaceae</taxon>
        <taxon>Arcticibacter</taxon>
    </lineage>
</organism>
<gene>
    <name evidence="2" type="ORF">B0I27_110113</name>
</gene>
<evidence type="ECO:0000256" key="1">
    <source>
        <dbReference type="SAM" id="MobiDB-lite"/>
    </source>
</evidence>
<feature type="compositionally biased region" description="Polar residues" evidence="1">
    <location>
        <begin position="358"/>
        <end position="378"/>
    </location>
</feature>
<feature type="region of interest" description="Disordered" evidence="1">
    <location>
        <begin position="62"/>
        <end position="456"/>
    </location>
</feature>
<comment type="caution">
    <text evidence="2">The sequence shown here is derived from an EMBL/GenBank/DDBJ whole genome shotgun (WGS) entry which is preliminary data.</text>
</comment>
<dbReference type="AlphaFoldDB" id="A0A2T0TW99"/>
<name>A0A2T0TW99_9SPHI</name>
<feature type="compositionally biased region" description="Polar residues" evidence="1">
    <location>
        <begin position="64"/>
        <end position="86"/>
    </location>
</feature>
<dbReference type="EMBL" id="PVTH01000010">
    <property type="protein sequence ID" value="PRY49939.1"/>
    <property type="molecule type" value="Genomic_DNA"/>
</dbReference>
<accession>A0A2T0TW99</accession>
<feature type="compositionally biased region" description="Basic and acidic residues" evidence="1">
    <location>
        <begin position="124"/>
        <end position="134"/>
    </location>
</feature>
<keyword evidence="3" id="KW-1185">Reference proteome</keyword>
<dbReference type="RefSeq" id="WP_106294750.1">
    <property type="nucleotide sequence ID" value="NZ_PVTH01000010.1"/>
</dbReference>
<protein>
    <submittedName>
        <fullName evidence="2">Uncharacterized protein</fullName>
    </submittedName>
</protein>
<reference evidence="2 3" key="1">
    <citation type="submission" date="2018-03" db="EMBL/GenBank/DDBJ databases">
        <title>Genomic Encyclopedia of Type Strains, Phase III (KMG-III): the genomes of soil and plant-associated and newly described type strains.</title>
        <authorList>
            <person name="Whitman W."/>
        </authorList>
    </citation>
    <scope>NUCLEOTIDE SEQUENCE [LARGE SCALE GENOMIC DNA]</scope>
    <source>
        <strain evidence="2 3">CGMCC 1.9313</strain>
    </source>
</reference>
<dbReference type="OrthoDB" id="853871at2"/>
<proteinExistence type="predicted"/>
<feature type="compositionally biased region" description="Basic and acidic residues" evidence="1">
    <location>
        <begin position="326"/>
        <end position="335"/>
    </location>
</feature>